<sequence>MASSKTLYARVGALVIVGVVLAIGFVLFLAGGRGLQATQVFESYFDESVQGLDVGAPVRYRGVAIGRVTQIGLVAAEYPRAEGISYSAGFQRVFLRFALDLSQVGETPDLAEAVRRGLRARITAQGITGVNYLELDFVQAQRFPVIAPPWQPRYAVIPGIPSTVAQVTNAAEALMQRLADIPVDQITQDVAGLLSNLNRQTGEGDLAQILREAATTMALLRAAVQDGDLAGAVGEFRAAATDARAVLGGPELRGAMANAAGAAAELRRVAQRLPGAVEGMERTMRAARETTVDVQAELLPILIDLRATTANLRATAEQLRSSPSQLLFGAPPTPDRRR</sequence>
<organism evidence="3 4">
    <name type="scientific">Falsiroseomonas oleicola</name>
    <dbReference type="NCBI Taxonomy" id="2801474"/>
    <lineage>
        <taxon>Bacteria</taxon>
        <taxon>Pseudomonadati</taxon>
        <taxon>Pseudomonadota</taxon>
        <taxon>Alphaproteobacteria</taxon>
        <taxon>Acetobacterales</taxon>
        <taxon>Roseomonadaceae</taxon>
        <taxon>Falsiroseomonas</taxon>
    </lineage>
</organism>
<evidence type="ECO:0000259" key="2">
    <source>
        <dbReference type="Pfam" id="PF02470"/>
    </source>
</evidence>
<protein>
    <submittedName>
        <fullName evidence="3">MCE family protein</fullName>
    </submittedName>
</protein>
<gene>
    <name evidence="3" type="ORF">JJQ90_06065</name>
</gene>
<proteinExistence type="predicted"/>
<feature type="transmembrane region" description="Helical" evidence="1">
    <location>
        <begin position="7"/>
        <end position="30"/>
    </location>
</feature>
<keyword evidence="1" id="KW-0812">Transmembrane</keyword>
<comment type="caution">
    <text evidence="3">The sequence shown here is derived from an EMBL/GenBank/DDBJ whole genome shotgun (WGS) entry which is preliminary data.</text>
</comment>
<accession>A0ABS6H4E0</accession>
<evidence type="ECO:0000313" key="3">
    <source>
        <dbReference type="EMBL" id="MBU8543261.1"/>
    </source>
</evidence>
<evidence type="ECO:0000256" key="1">
    <source>
        <dbReference type="SAM" id="Phobius"/>
    </source>
</evidence>
<dbReference type="Pfam" id="PF02470">
    <property type="entry name" value="MlaD"/>
    <property type="match status" value="1"/>
</dbReference>
<dbReference type="Proteomes" id="UP000689967">
    <property type="component" value="Unassembled WGS sequence"/>
</dbReference>
<dbReference type="EMBL" id="JAERQM010000001">
    <property type="protein sequence ID" value="MBU8543261.1"/>
    <property type="molecule type" value="Genomic_DNA"/>
</dbReference>
<evidence type="ECO:0000313" key="4">
    <source>
        <dbReference type="Proteomes" id="UP000689967"/>
    </source>
</evidence>
<dbReference type="PANTHER" id="PTHR36698">
    <property type="entry name" value="BLL5892 PROTEIN"/>
    <property type="match status" value="1"/>
</dbReference>
<reference evidence="3 4" key="1">
    <citation type="submission" date="2021-01" db="EMBL/GenBank/DDBJ databases">
        <title>Roseomonas sp. nov, a bacterium isolated from an oil production mixture in Yumen Oilfield.</title>
        <authorList>
            <person name="Wu D."/>
        </authorList>
    </citation>
    <scope>NUCLEOTIDE SEQUENCE [LARGE SCALE GENOMIC DNA]</scope>
    <source>
        <strain evidence="3 4">ROY-5-3</strain>
    </source>
</reference>
<keyword evidence="4" id="KW-1185">Reference proteome</keyword>
<dbReference type="RefSeq" id="WP_216873541.1">
    <property type="nucleotide sequence ID" value="NZ_JAERQM010000001.1"/>
</dbReference>
<feature type="domain" description="Mce/MlaD" evidence="2">
    <location>
        <begin position="41"/>
        <end position="137"/>
    </location>
</feature>
<keyword evidence="1" id="KW-0472">Membrane</keyword>
<keyword evidence="1" id="KW-1133">Transmembrane helix</keyword>
<name>A0ABS6H4E0_9PROT</name>
<dbReference type="PANTHER" id="PTHR36698:SF3">
    <property type="entry name" value="ABC-TYPE TRANSPORT AUXILIARY LIPOPROTEIN COMPONENT DOMAIN-CONTAINING PROTEIN"/>
    <property type="match status" value="1"/>
</dbReference>
<dbReference type="InterPro" id="IPR003399">
    <property type="entry name" value="Mce/MlaD"/>
</dbReference>